<organism evidence="6 7">
    <name type="scientific">Aulographum hederae CBS 113979</name>
    <dbReference type="NCBI Taxonomy" id="1176131"/>
    <lineage>
        <taxon>Eukaryota</taxon>
        <taxon>Fungi</taxon>
        <taxon>Dikarya</taxon>
        <taxon>Ascomycota</taxon>
        <taxon>Pezizomycotina</taxon>
        <taxon>Dothideomycetes</taxon>
        <taxon>Pleosporomycetidae</taxon>
        <taxon>Aulographales</taxon>
        <taxon>Aulographaceae</taxon>
    </lineage>
</organism>
<dbReference type="SMART" id="SM00906">
    <property type="entry name" value="Fungal_trans"/>
    <property type="match status" value="1"/>
</dbReference>
<feature type="domain" description="Zn(2)-C6 fungal-type" evidence="5">
    <location>
        <begin position="117"/>
        <end position="148"/>
    </location>
</feature>
<feature type="compositionally biased region" description="Polar residues" evidence="4">
    <location>
        <begin position="576"/>
        <end position="586"/>
    </location>
</feature>
<evidence type="ECO:0000313" key="6">
    <source>
        <dbReference type="EMBL" id="KAF1985211.1"/>
    </source>
</evidence>
<keyword evidence="1" id="KW-0479">Metal-binding</keyword>
<feature type="region of interest" description="Disordered" evidence="4">
    <location>
        <begin position="761"/>
        <end position="794"/>
    </location>
</feature>
<dbReference type="PANTHER" id="PTHR46910:SF1">
    <property type="entry name" value="MISCELLANEOUS ZN(II)2CYS6 TRANSCRIPTION FACTOR (EUROFUNG)-RELATED"/>
    <property type="match status" value="1"/>
</dbReference>
<dbReference type="InterPro" id="IPR036864">
    <property type="entry name" value="Zn2-C6_fun-type_DNA-bd_sf"/>
</dbReference>
<feature type="region of interest" description="Disordered" evidence="4">
    <location>
        <begin position="573"/>
        <end position="594"/>
    </location>
</feature>
<dbReference type="Proteomes" id="UP000800041">
    <property type="component" value="Unassembled WGS sequence"/>
</dbReference>
<evidence type="ECO:0000256" key="4">
    <source>
        <dbReference type="SAM" id="MobiDB-lite"/>
    </source>
</evidence>
<dbReference type="GO" id="GO:0000981">
    <property type="term" value="F:DNA-binding transcription factor activity, RNA polymerase II-specific"/>
    <property type="evidence" value="ECO:0007669"/>
    <property type="project" value="InterPro"/>
</dbReference>
<dbReference type="InterPro" id="IPR050987">
    <property type="entry name" value="AtrR-like"/>
</dbReference>
<proteinExistence type="predicted"/>
<dbReference type="GO" id="GO:0008270">
    <property type="term" value="F:zinc ion binding"/>
    <property type="evidence" value="ECO:0007669"/>
    <property type="project" value="InterPro"/>
</dbReference>
<dbReference type="SMART" id="SM00066">
    <property type="entry name" value="GAL4"/>
    <property type="match status" value="1"/>
</dbReference>
<dbReference type="PROSITE" id="PS00463">
    <property type="entry name" value="ZN2_CY6_FUNGAL_1"/>
    <property type="match status" value="1"/>
</dbReference>
<keyword evidence="2" id="KW-0539">Nucleus</keyword>
<dbReference type="GO" id="GO:0006351">
    <property type="term" value="P:DNA-templated transcription"/>
    <property type="evidence" value="ECO:0007669"/>
    <property type="project" value="InterPro"/>
</dbReference>
<evidence type="ECO:0000256" key="2">
    <source>
        <dbReference type="ARBA" id="ARBA00023242"/>
    </source>
</evidence>
<dbReference type="OrthoDB" id="2110361at2759"/>
<accession>A0A6G1GW77</accession>
<dbReference type="Pfam" id="PF04082">
    <property type="entry name" value="Fungal_trans"/>
    <property type="match status" value="1"/>
</dbReference>
<gene>
    <name evidence="6" type="ORF">K402DRAFT_413376</name>
</gene>
<feature type="compositionally biased region" description="Low complexity" evidence="4">
    <location>
        <begin position="15"/>
        <end position="36"/>
    </location>
</feature>
<keyword evidence="7" id="KW-1185">Reference proteome</keyword>
<dbReference type="Pfam" id="PF00172">
    <property type="entry name" value="Zn_clus"/>
    <property type="match status" value="1"/>
</dbReference>
<dbReference type="PANTHER" id="PTHR46910">
    <property type="entry name" value="TRANSCRIPTION FACTOR PDR1"/>
    <property type="match status" value="1"/>
</dbReference>
<feature type="region of interest" description="Disordered" evidence="4">
    <location>
        <begin position="813"/>
        <end position="834"/>
    </location>
</feature>
<dbReference type="InterPro" id="IPR001138">
    <property type="entry name" value="Zn2Cys6_DnaBD"/>
</dbReference>
<dbReference type="PROSITE" id="PS50048">
    <property type="entry name" value="ZN2_CY6_FUNGAL_2"/>
    <property type="match status" value="1"/>
</dbReference>
<feature type="coiled-coil region" evidence="3">
    <location>
        <begin position="155"/>
        <end position="182"/>
    </location>
</feature>
<dbReference type="GO" id="GO:0003677">
    <property type="term" value="F:DNA binding"/>
    <property type="evidence" value="ECO:0007669"/>
    <property type="project" value="InterPro"/>
</dbReference>
<dbReference type="InterPro" id="IPR007219">
    <property type="entry name" value="XnlR_reg_dom"/>
</dbReference>
<dbReference type="SUPFAM" id="SSF57701">
    <property type="entry name" value="Zn2/Cys6 DNA-binding domain"/>
    <property type="match status" value="1"/>
</dbReference>
<dbReference type="AlphaFoldDB" id="A0A6G1GW77"/>
<dbReference type="Gene3D" id="4.10.240.10">
    <property type="entry name" value="Zn(2)-C6 fungal-type DNA-binding domain"/>
    <property type="match status" value="1"/>
</dbReference>
<feature type="compositionally biased region" description="Pro residues" evidence="4">
    <location>
        <begin position="37"/>
        <end position="58"/>
    </location>
</feature>
<protein>
    <recommendedName>
        <fullName evidence="5">Zn(2)-C6 fungal-type domain-containing protein</fullName>
    </recommendedName>
</protein>
<evidence type="ECO:0000259" key="5">
    <source>
        <dbReference type="PROSITE" id="PS50048"/>
    </source>
</evidence>
<evidence type="ECO:0000313" key="7">
    <source>
        <dbReference type="Proteomes" id="UP000800041"/>
    </source>
</evidence>
<sequence>MDNSILNPYPRHSHQASSVASVDSSSVSSGVSTHSRIPPPSSMLSPPQPPRSAGPPGPLQSIQQGLQPGVGASSGGFGPPYHHHYGSTSPSTVGSNFPENMGAGEKRAYRQRRKDPSCDACRERKVKCDATETSSCSECSTRQVKCQFTKETNRRMSSIKQVQDLQNQLQDAKDQISQLRGMLREGGTVQSETNPLENTPLKLPEINPRVERRRDPPVLGNFEPVRNNVRNYGRGIFKPPPAYRQMPHKMTFESNEPTLPPKAVTDQLVTNYYRSFHRYMPIMHWPTFLHDIDSLYAKGTFLGSPQIWVSMFHAVLACGTLMSGDDAPDALKADAEGVHYLTYSIRCLNTWTDELQIDSARACLLSSIFLTELNLKSAGWVWLGSAVRICQEIGLHCETGPWPAMEAEVRRRLWWTTYAWDRILALEGGRPLLINDEDCSVEWPSPYDDQYIQPQGIIKPPPGSGGGHSLAMMIPVVRFVSQLKKTMKAAVIAPATLKTYDDYFTAITSTFPKEYSSYSSTFLEPEGVYVVTFLQTARFQLYRHNLSTTCPRPERLDAIKRCLSVARETARYVSRGAQTPPQSPQQYKRAGESQSHDQETWQTRIHAIASNSFCTHMWRCILVLCFCADYSTALSCARICSVIGPLRKINLGCARNLVFFLDCLRRRIRSGRGTSTHLESDEEMLAYLSADMQAYTDSSWIWAGSETGSKLAEMLGPSPLETILKTKAGSGERPKLKVSTEQDTKEWGGWEHVEQLIRDLQEEQQQQQQQQPLPPMHQTPAPPQQGPYYHRPTHNEGKRQQLVAPTENSLPPISTAVNSSSANNTSRISIANII</sequence>
<reference evidence="6" key="1">
    <citation type="journal article" date="2020" name="Stud. Mycol.">
        <title>101 Dothideomycetes genomes: a test case for predicting lifestyles and emergence of pathogens.</title>
        <authorList>
            <person name="Haridas S."/>
            <person name="Albert R."/>
            <person name="Binder M."/>
            <person name="Bloem J."/>
            <person name="Labutti K."/>
            <person name="Salamov A."/>
            <person name="Andreopoulos B."/>
            <person name="Baker S."/>
            <person name="Barry K."/>
            <person name="Bills G."/>
            <person name="Bluhm B."/>
            <person name="Cannon C."/>
            <person name="Castanera R."/>
            <person name="Culley D."/>
            <person name="Daum C."/>
            <person name="Ezra D."/>
            <person name="Gonzalez J."/>
            <person name="Henrissat B."/>
            <person name="Kuo A."/>
            <person name="Liang C."/>
            <person name="Lipzen A."/>
            <person name="Lutzoni F."/>
            <person name="Magnuson J."/>
            <person name="Mondo S."/>
            <person name="Nolan M."/>
            <person name="Ohm R."/>
            <person name="Pangilinan J."/>
            <person name="Park H.-J."/>
            <person name="Ramirez L."/>
            <person name="Alfaro M."/>
            <person name="Sun H."/>
            <person name="Tritt A."/>
            <person name="Yoshinaga Y."/>
            <person name="Zwiers L.-H."/>
            <person name="Turgeon B."/>
            <person name="Goodwin S."/>
            <person name="Spatafora J."/>
            <person name="Crous P."/>
            <person name="Grigoriev I."/>
        </authorList>
    </citation>
    <scope>NUCLEOTIDE SEQUENCE</scope>
    <source>
        <strain evidence="6">CBS 113979</strain>
    </source>
</reference>
<dbReference type="CDD" id="cd00067">
    <property type="entry name" value="GAL4"/>
    <property type="match status" value="1"/>
</dbReference>
<name>A0A6G1GW77_9PEZI</name>
<keyword evidence="3" id="KW-0175">Coiled coil</keyword>
<feature type="compositionally biased region" description="Polar residues" evidence="4">
    <location>
        <begin position="88"/>
        <end position="98"/>
    </location>
</feature>
<feature type="compositionally biased region" description="Low complexity" evidence="4">
    <location>
        <begin position="814"/>
        <end position="826"/>
    </location>
</feature>
<feature type="compositionally biased region" description="Basic and acidic residues" evidence="4">
    <location>
        <begin position="104"/>
        <end position="119"/>
    </location>
</feature>
<evidence type="ECO:0000256" key="3">
    <source>
        <dbReference type="SAM" id="Coils"/>
    </source>
</evidence>
<feature type="region of interest" description="Disordered" evidence="4">
    <location>
        <begin position="1"/>
        <end position="119"/>
    </location>
</feature>
<feature type="compositionally biased region" description="Pro residues" evidence="4">
    <location>
        <begin position="772"/>
        <end position="785"/>
    </location>
</feature>
<evidence type="ECO:0000256" key="1">
    <source>
        <dbReference type="ARBA" id="ARBA00022723"/>
    </source>
</evidence>
<dbReference type="EMBL" id="ML977163">
    <property type="protein sequence ID" value="KAF1985211.1"/>
    <property type="molecule type" value="Genomic_DNA"/>
</dbReference>
<dbReference type="CDD" id="cd12148">
    <property type="entry name" value="fungal_TF_MHR"/>
    <property type="match status" value="1"/>
</dbReference>